<dbReference type="SUPFAM" id="SSF46785">
    <property type="entry name" value="Winged helix' DNA-binding domain"/>
    <property type="match status" value="1"/>
</dbReference>
<keyword evidence="3" id="KW-1185">Reference proteome</keyword>
<reference evidence="2 3" key="1">
    <citation type="submission" date="2016-11" db="EMBL/GenBank/DDBJ databases">
        <authorList>
            <person name="Manzoor S."/>
        </authorList>
    </citation>
    <scope>NUCLEOTIDE SEQUENCE [LARGE SCALE GENOMIC DNA]</scope>
    <source>
        <strain evidence="2">Clostridium ultunense strain Esp</strain>
    </source>
</reference>
<accession>M1ZLZ5</accession>
<sequence length="85" mass="9577">MLKEVLQEINHANYISKANIALKLNKSEALIEEAFSQLARMGYIKEDDMSSCNSQCNRCAFASLCNKIPVKTVIITEKGEKLLNR</sequence>
<evidence type="ECO:0000259" key="1">
    <source>
        <dbReference type="Pfam" id="PF09012"/>
    </source>
</evidence>
<dbReference type="Proteomes" id="UP000245423">
    <property type="component" value="Chromosome 1"/>
</dbReference>
<dbReference type="EMBL" id="LT669839">
    <property type="protein sequence ID" value="SHD76075.1"/>
    <property type="molecule type" value="Genomic_DNA"/>
</dbReference>
<feature type="domain" description="Transcriptional regulator HTH-type FeoC" evidence="1">
    <location>
        <begin position="1"/>
        <end position="60"/>
    </location>
</feature>
<protein>
    <recommendedName>
        <fullName evidence="1">Transcriptional regulator HTH-type FeoC domain-containing protein</fullName>
    </recommendedName>
</protein>
<dbReference type="RefSeq" id="WP_005588421.1">
    <property type="nucleotide sequence ID" value="NZ_LT669839.1"/>
</dbReference>
<dbReference type="OrthoDB" id="1707626at2"/>
<dbReference type="Pfam" id="PF09012">
    <property type="entry name" value="FeoC"/>
    <property type="match status" value="1"/>
</dbReference>
<gene>
    <name evidence="2" type="ORF">CUESP1_0692</name>
</gene>
<dbReference type="Gene3D" id="1.10.10.10">
    <property type="entry name" value="Winged helix-like DNA-binding domain superfamily/Winged helix DNA-binding domain"/>
    <property type="match status" value="1"/>
</dbReference>
<dbReference type="AlphaFoldDB" id="M1ZLZ5"/>
<dbReference type="InterPro" id="IPR036390">
    <property type="entry name" value="WH_DNA-bd_sf"/>
</dbReference>
<dbReference type="HOGENOM" id="CLU_2506961_0_0_9"/>
<dbReference type="InterPro" id="IPR036388">
    <property type="entry name" value="WH-like_DNA-bd_sf"/>
</dbReference>
<organism evidence="2 3">
    <name type="scientific">[Clostridium] ultunense Esp</name>
    <dbReference type="NCBI Taxonomy" id="1288971"/>
    <lineage>
        <taxon>Bacteria</taxon>
        <taxon>Bacillati</taxon>
        <taxon>Bacillota</taxon>
        <taxon>Tissierellia</taxon>
        <taxon>Tissierellales</taxon>
        <taxon>Tepidimicrobiaceae</taxon>
        <taxon>Schnuerera</taxon>
    </lineage>
</organism>
<dbReference type="InterPro" id="IPR015102">
    <property type="entry name" value="Tscrpt_reg_HTH_FeoC"/>
</dbReference>
<proteinExistence type="predicted"/>
<evidence type="ECO:0000313" key="3">
    <source>
        <dbReference type="Proteomes" id="UP000245423"/>
    </source>
</evidence>
<name>M1ZLZ5_9FIRM</name>
<evidence type="ECO:0000313" key="2">
    <source>
        <dbReference type="EMBL" id="SHD76075.1"/>
    </source>
</evidence>